<feature type="transmembrane region" description="Helical" evidence="2">
    <location>
        <begin position="267"/>
        <end position="288"/>
    </location>
</feature>
<evidence type="ECO:0000256" key="2">
    <source>
        <dbReference type="SAM" id="Phobius"/>
    </source>
</evidence>
<evidence type="ECO:0000313" key="5">
    <source>
        <dbReference type="WBParaSite" id="MBELARI_LOCUS1264"/>
    </source>
</evidence>
<dbReference type="PANTHER" id="PTHR11360:SF284">
    <property type="entry name" value="EG:103B4.3 PROTEIN-RELATED"/>
    <property type="match status" value="1"/>
</dbReference>
<dbReference type="SUPFAM" id="SSF103473">
    <property type="entry name" value="MFS general substrate transporter"/>
    <property type="match status" value="1"/>
</dbReference>
<dbReference type="GO" id="GO:0008028">
    <property type="term" value="F:monocarboxylic acid transmembrane transporter activity"/>
    <property type="evidence" value="ECO:0007669"/>
    <property type="project" value="TreeGrafter"/>
</dbReference>
<evidence type="ECO:0000256" key="1">
    <source>
        <dbReference type="ARBA" id="ARBA00004141"/>
    </source>
</evidence>
<feature type="transmembrane region" description="Helical" evidence="2">
    <location>
        <begin position="106"/>
        <end position="132"/>
    </location>
</feature>
<feature type="transmembrane region" description="Helical" evidence="2">
    <location>
        <begin position="81"/>
        <end position="100"/>
    </location>
</feature>
<keyword evidence="2" id="KW-0812">Transmembrane</keyword>
<dbReference type="InterPro" id="IPR011701">
    <property type="entry name" value="MFS"/>
</dbReference>
<dbReference type="Proteomes" id="UP000887575">
    <property type="component" value="Unassembled WGS sequence"/>
</dbReference>
<evidence type="ECO:0000259" key="3">
    <source>
        <dbReference type="PROSITE" id="PS50850"/>
    </source>
</evidence>
<dbReference type="Pfam" id="PF07690">
    <property type="entry name" value="MFS_1"/>
    <property type="match status" value="2"/>
</dbReference>
<dbReference type="WBParaSite" id="MBELARI_LOCUS1264">
    <property type="protein sequence ID" value="MBELARI_LOCUS1264"/>
    <property type="gene ID" value="MBELARI_LOCUS1264"/>
</dbReference>
<accession>A0AAF3EF97</accession>
<feature type="transmembrane region" description="Helical" evidence="2">
    <location>
        <begin position="309"/>
        <end position="329"/>
    </location>
</feature>
<feature type="transmembrane region" description="Helical" evidence="2">
    <location>
        <begin position="231"/>
        <end position="252"/>
    </location>
</feature>
<organism evidence="4 5">
    <name type="scientific">Mesorhabditis belari</name>
    <dbReference type="NCBI Taxonomy" id="2138241"/>
    <lineage>
        <taxon>Eukaryota</taxon>
        <taxon>Metazoa</taxon>
        <taxon>Ecdysozoa</taxon>
        <taxon>Nematoda</taxon>
        <taxon>Chromadorea</taxon>
        <taxon>Rhabditida</taxon>
        <taxon>Rhabditina</taxon>
        <taxon>Rhabditomorpha</taxon>
        <taxon>Rhabditoidea</taxon>
        <taxon>Rhabditidae</taxon>
        <taxon>Mesorhabditinae</taxon>
        <taxon>Mesorhabditis</taxon>
    </lineage>
</organism>
<sequence>MKAQNAVPDGGWGWVIVFGSFLLHIAMDGFVYPLGVVSEALVTEFASTTTISALMLALLTGITLGVGPLASALTTRFGCRLTVISGAFLAALGSFLSAFASSMWMITFFVGVLIGVGCGLIYCPAVLIVTIYFEKKRSLATGMMACGAGVGTILFGPIDDFVVRTYGWRGFFFMFSILFIACSLVGVTFRSFEKNQLKDVESDEFLRESPEVKSIEESQQNNKDLLKSSTFLLYLISFLMTCIGYNSPIYFLPKRAQEALGLTSSDAAWILSIYGVNNTIGRFVLGWIGDKEFTFLPSDIGKDKPRNRLFLYICCLTLCGFLCIGVGFFQSFLTLCIFAGIFGFLLAAAVSLVSVILVDLVGIEKIGSAFGIVLVAQAIGTLIGPPIAGWLSDLSGDSLWSFVFSGLNLTFSGVILLLRFANLKNLLFISEPAN</sequence>
<dbReference type="PROSITE" id="PS50850">
    <property type="entry name" value="MFS"/>
    <property type="match status" value="1"/>
</dbReference>
<feature type="domain" description="Major facilitator superfamily (MFS) profile" evidence="3">
    <location>
        <begin position="12"/>
        <end position="424"/>
    </location>
</feature>
<proteinExistence type="predicted"/>
<dbReference type="PANTHER" id="PTHR11360">
    <property type="entry name" value="MONOCARBOXYLATE TRANSPORTER"/>
    <property type="match status" value="1"/>
</dbReference>
<name>A0AAF3EF97_9BILA</name>
<dbReference type="AlphaFoldDB" id="A0AAF3EF97"/>
<feature type="transmembrane region" description="Helical" evidence="2">
    <location>
        <begin position="12"/>
        <end position="31"/>
    </location>
</feature>
<feature type="transmembrane region" description="Helical" evidence="2">
    <location>
        <begin position="370"/>
        <end position="392"/>
    </location>
</feature>
<dbReference type="CDD" id="cd17352">
    <property type="entry name" value="MFS_MCT_SLC16"/>
    <property type="match status" value="1"/>
</dbReference>
<feature type="transmembrane region" description="Helical" evidence="2">
    <location>
        <begin position="335"/>
        <end position="358"/>
    </location>
</feature>
<feature type="transmembrane region" description="Helical" evidence="2">
    <location>
        <begin position="51"/>
        <end position="74"/>
    </location>
</feature>
<feature type="transmembrane region" description="Helical" evidence="2">
    <location>
        <begin position="139"/>
        <end position="158"/>
    </location>
</feature>
<dbReference type="InterPro" id="IPR036259">
    <property type="entry name" value="MFS_trans_sf"/>
</dbReference>
<dbReference type="InterPro" id="IPR050327">
    <property type="entry name" value="Proton-linked_MCT"/>
</dbReference>
<evidence type="ECO:0000313" key="4">
    <source>
        <dbReference type="Proteomes" id="UP000887575"/>
    </source>
</evidence>
<feature type="transmembrane region" description="Helical" evidence="2">
    <location>
        <begin position="398"/>
        <end position="418"/>
    </location>
</feature>
<keyword evidence="2" id="KW-0472">Membrane</keyword>
<feature type="transmembrane region" description="Helical" evidence="2">
    <location>
        <begin position="170"/>
        <end position="189"/>
    </location>
</feature>
<keyword evidence="2" id="KW-1133">Transmembrane helix</keyword>
<reference evidence="5" key="1">
    <citation type="submission" date="2024-02" db="UniProtKB">
        <authorList>
            <consortium name="WormBaseParasite"/>
        </authorList>
    </citation>
    <scope>IDENTIFICATION</scope>
</reference>
<dbReference type="Gene3D" id="1.20.1250.20">
    <property type="entry name" value="MFS general substrate transporter like domains"/>
    <property type="match status" value="2"/>
</dbReference>
<dbReference type="GO" id="GO:0016020">
    <property type="term" value="C:membrane"/>
    <property type="evidence" value="ECO:0007669"/>
    <property type="project" value="UniProtKB-SubCell"/>
</dbReference>
<comment type="subcellular location">
    <subcellularLocation>
        <location evidence="1">Membrane</location>
        <topology evidence="1">Multi-pass membrane protein</topology>
    </subcellularLocation>
</comment>
<protein>
    <recommendedName>
        <fullName evidence="3">Major facilitator superfamily (MFS) profile domain-containing protein</fullName>
    </recommendedName>
</protein>
<dbReference type="InterPro" id="IPR020846">
    <property type="entry name" value="MFS_dom"/>
</dbReference>
<keyword evidence="4" id="KW-1185">Reference proteome</keyword>